<organism evidence="4 5">
    <name type="scientific">Pseudomonas fluorescens</name>
    <dbReference type="NCBI Taxonomy" id="294"/>
    <lineage>
        <taxon>Bacteria</taxon>
        <taxon>Pseudomonadati</taxon>
        <taxon>Pseudomonadota</taxon>
        <taxon>Gammaproteobacteria</taxon>
        <taxon>Pseudomonadales</taxon>
        <taxon>Pseudomonadaceae</taxon>
        <taxon>Pseudomonas</taxon>
    </lineage>
</organism>
<evidence type="ECO:0000313" key="4">
    <source>
        <dbReference type="EMBL" id="VVP55053.1"/>
    </source>
</evidence>
<dbReference type="InterPro" id="IPR007358">
    <property type="entry name" value="Nucleoid_associated_NdpA"/>
</dbReference>
<dbReference type="GO" id="GO:0003727">
    <property type="term" value="F:single-stranded RNA binding"/>
    <property type="evidence" value="ECO:0007669"/>
    <property type="project" value="TreeGrafter"/>
</dbReference>
<evidence type="ECO:0000256" key="3">
    <source>
        <dbReference type="ARBA" id="ARBA00022490"/>
    </source>
</evidence>
<gene>
    <name evidence="4" type="primary">yejK_4</name>
    <name evidence="4" type="ORF">PS880_05626</name>
</gene>
<accession>A0A5E7Q7X7</accession>
<dbReference type="GO" id="GO:0003690">
    <property type="term" value="F:double-stranded DNA binding"/>
    <property type="evidence" value="ECO:0007669"/>
    <property type="project" value="TreeGrafter"/>
</dbReference>
<sequence>MAKARVGEPITLDELSEELNDDQPKAFATFVRANDYGLSAAIPPDKKTPNKFRRFTGRADGLSISFEQHLLGSKIEFDEAGGTLTLRGLPTQLTEQLKRAVA</sequence>
<reference evidence="4 5" key="1">
    <citation type="submission" date="2019-09" db="EMBL/GenBank/DDBJ databases">
        <authorList>
            <person name="Chandra G."/>
            <person name="Truman W A."/>
        </authorList>
    </citation>
    <scope>NUCLEOTIDE SEQUENCE [LARGE SCALE GENOMIC DNA]</scope>
    <source>
        <strain evidence="4">PS880</strain>
    </source>
</reference>
<evidence type="ECO:0000256" key="2">
    <source>
        <dbReference type="ARBA" id="ARBA00009035"/>
    </source>
</evidence>
<dbReference type="PANTHER" id="PTHR38772:SF1">
    <property type="entry name" value="NUCLEOID-ASSOCIATED PROTEIN YEJK"/>
    <property type="match status" value="1"/>
</dbReference>
<dbReference type="PANTHER" id="PTHR38772">
    <property type="match status" value="1"/>
</dbReference>
<dbReference type="Proteomes" id="UP000375525">
    <property type="component" value="Unassembled WGS sequence"/>
</dbReference>
<keyword evidence="3" id="KW-0963">Cytoplasm</keyword>
<protein>
    <submittedName>
        <fullName evidence="4">Nucleoid-associated protein YejK</fullName>
    </submittedName>
</protein>
<evidence type="ECO:0000313" key="5">
    <source>
        <dbReference type="Proteomes" id="UP000375525"/>
    </source>
</evidence>
<dbReference type="AlphaFoldDB" id="A0A5E7Q7X7"/>
<comment type="similarity">
    <text evidence="2">Belongs to the YejK family.</text>
</comment>
<dbReference type="GO" id="GO:0043590">
    <property type="term" value="C:bacterial nucleoid"/>
    <property type="evidence" value="ECO:0007669"/>
    <property type="project" value="TreeGrafter"/>
</dbReference>
<dbReference type="EMBL" id="CABVIH010000037">
    <property type="protein sequence ID" value="VVP55053.1"/>
    <property type="molecule type" value="Genomic_DNA"/>
</dbReference>
<dbReference type="Pfam" id="PF04245">
    <property type="entry name" value="NA37"/>
    <property type="match status" value="1"/>
</dbReference>
<evidence type="ECO:0000256" key="1">
    <source>
        <dbReference type="ARBA" id="ARBA00004453"/>
    </source>
</evidence>
<name>A0A5E7Q7X7_PSEFL</name>
<proteinExistence type="inferred from homology"/>
<comment type="subcellular location">
    <subcellularLocation>
        <location evidence="1">Cytoplasm</location>
        <location evidence="1">Nucleoid</location>
    </subcellularLocation>
</comment>